<evidence type="ECO:0000256" key="2">
    <source>
        <dbReference type="ARBA" id="ARBA00022857"/>
    </source>
</evidence>
<dbReference type="Gene3D" id="3.20.20.100">
    <property type="entry name" value="NADP-dependent oxidoreductase domain"/>
    <property type="match status" value="1"/>
</dbReference>
<dbReference type="OrthoDB" id="1720422at2759"/>
<feature type="domain" description="NADP-dependent oxidoreductase" evidence="4">
    <location>
        <begin position="26"/>
        <end position="336"/>
    </location>
</feature>
<keyword evidence="6" id="KW-1185">Reference proteome</keyword>
<proteinExistence type="inferred from homology"/>
<accession>A0A0C2IW38</accession>
<dbReference type="PRINTS" id="PR01577">
    <property type="entry name" value="KCNABCHANNEL"/>
</dbReference>
<sequence>MATKPEGLPEMEYRFLGRSGLKVSALSLGGWLTYGGHIDEEGTLACMKAAYDAGVNFFDCAEQYSEGDSERAMGNAIRKYGWKRNDLVISTKIYWGEVFGDNKANNVGLSRKHIIEGLDQSLERLQLDYVDLVYAHRPDRQTPIEETVRAFNHVINQGKAFYWGTSDWNADEIAQAWRYADKLGLIGPVMEQPEYNMLNREKVEREFAHLYRDVGLGLTTFSPLRLGILSGKYRDGIPEGSRLAQTQLEFVSGLWKRVGKEQFEGMAAQVRQLEPIAESLGVSQSVLALAWVLSNKNVSSAIMGASKPEQVFENIQAVATYKKLTPEILAQIDTILNNKPPAVVERF</sequence>
<dbReference type="GeneID" id="63680737"/>
<evidence type="ECO:0000256" key="3">
    <source>
        <dbReference type="ARBA" id="ARBA00023002"/>
    </source>
</evidence>
<evidence type="ECO:0000256" key="1">
    <source>
        <dbReference type="ARBA" id="ARBA00006515"/>
    </source>
</evidence>
<dbReference type="HOGENOM" id="CLU_023205_2_0_1"/>
<dbReference type="PANTHER" id="PTHR43150:SF6">
    <property type="entry name" value="VIC POTASSIUM ION CHANNEL, BETA SUBUNIT (EUROFUNG)"/>
    <property type="match status" value="1"/>
</dbReference>
<dbReference type="Proteomes" id="UP000031575">
    <property type="component" value="Unassembled WGS sequence"/>
</dbReference>
<organism evidence="5 6">
    <name type="scientific">Sporothrix brasiliensis 5110</name>
    <dbReference type="NCBI Taxonomy" id="1398154"/>
    <lineage>
        <taxon>Eukaryota</taxon>
        <taxon>Fungi</taxon>
        <taxon>Dikarya</taxon>
        <taxon>Ascomycota</taxon>
        <taxon>Pezizomycotina</taxon>
        <taxon>Sordariomycetes</taxon>
        <taxon>Sordariomycetidae</taxon>
        <taxon>Ophiostomatales</taxon>
        <taxon>Ophiostomataceae</taxon>
        <taxon>Sporothrix</taxon>
    </lineage>
</organism>
<dbReference type="InterPro" id="IPR005399">
    <property type="entry name" value="K_chnl_volt-dep_bsu_KCNAB-rel"/>
</dbReference>
<dbReference type="GO" id="GO:0016491">
    <property type="term" value="F:oxidoreductase activity"/>
    <property type="evidence" value="ECO:0007669"/>
    <property type="project" value="UniProtKB-KW"/>
</dbReference>
<comment type="caution">
    <text evidence="5">The sequence shown here is derived from an EMBL/GenBank/DDBJ whole genome shotgun (WGS) entry which is preliminary data.</text>
</comment>
<dbReference type="AlphaFoldDB" id="A0A0C2IW38"/>
<dbReference type="VEuPathDB" id="FungiDB:SPBR_07562"/>
<evidence type="ECO:0000259" key="4">
    <source>
        <dbReference type="Pfam" id="PF00248"/>
    </source>
</evidence>
<dbReference type="PANTHER" id="PTHR43150">
    <property type="entry name" value="HYPERKINETIC, ISOFORM M"/>
    <property type="match status" value="1"/>
</dbReference>
<dbReference type="EMBL" id="AWTV01000009">
    <property type="protein sequence ID" value="KIH89177.1"/>
    <property type="molecule type" value="Genomic_DNA"/>
</dbReference>
<reference evidence="5 6" key="1">
    <citation type="journal article" date="2014" name="BMC Genomics">
        <title>Comparative genomics of the major fungal agents of human and animal Sporotrichosis: Sporothrix schenckii and Sporothrix brasiliensis.</title>
        <authorList>
            <person name="Teixeira M.M."/>
            <person name="de Almeida L.G."/>
            <person name="Kubitschek-Barreira P."/>
            <person name="Alves F.L."/>
            <person name="Kioshima E.S."/>
            <person name="Abadio A.K."/>
            <person name="Fernandes L."/>
            <person name="Derengowski L.S."/>
            <person name="Ferreira K.S."/>
            <person name="Souza R.C."/>
            <person name="Ruiz J.C."/>
            <person name="de Andrade N.C."/>
            <person name="Paes H.C."/>
            <person name="Nicola A.M."/>
            <person name="Albuquerque P."/>
            <person name="Gerber A.L."/>
            <person name="Martins V.P."/>
            <person name="Peconick L.D."/>
            <person name="Neto A.V."/>
            <person name="Chaucanez C.B."/>
            <person name="Silva P.A."/>
            <person name="Cunha O.L."/>
            <person name="de Oliveira F.F."/>
            <person name="dos Santos T.C."/>
            <person name="Barros A.L."/>
            <person name="Soares M.A."/>
            <person name="de Oliveira L.M."/>
            <person name="Marini M.M."/>
            <person name="Villalobos-Duno H."/>
            <person name="Cunha M.M."/>
            <person name="de Hoog S."/>
            <person name="da Silveira J.F."/>
            <person name="Henrissat B."/>
            <person name="Nino-Vega G.A."/>
            <person name="Cisalpino P.S."/>
            <person name="Mora-Montes H.M."/>
            <person name="Almeida S.R."/>
            <person name="Stajich J.E."/>
            <person name="Lopes-Bezerra L.M."/>
            <person name="Vasconcelos A.T."/>
            <person name="Felipe M.S."/>
        </authorList>
    </citation>
    <scope>NUCLEOTIDE SEQUENCE [LARGE SCALE GENOMIC DNA]</scope>
    <source>
        <strain evidence="5 6">5110</strain>
    </source>
</reference>
<keyword evidence="2" id="KW-0521">NADP</keyword>
<comment type="similarity">
    <text evidence="1">Belongs to the shaker potassium channel beta subunit family.</text>
</comment>
<evidence type="ECO:0000313" key="5">
    <source>
        <dbReference type="EMBL" id="KIH89177.1"/>
    </source>
</evidence>
<dbReference type="InterPro" id="IPR023210">
    <property type="entry name" value="NADP_OxRdtase_dom"/>
</dbReference>
<evidence type="ECO:0000313" key="6">
    <source>
        <dbReference type="Proteomes" id="UP000031575"/>
    </source>
</evidence>
<dbReference type="InterPro" id="IPR036812">
    <property type="entry name" value="NAD(P)_OxRdtase_dom_sf"/>
</dbReference>
<dbReference type="Pfam" id="PF00248">
    <property type="entry name" value="Aldo_ket_red"/>
    <property type="match status" value="1"/>
</dbReference>
<dbReference type="SUPFAM" id="SSF51430">
    <property type="entry name" value="NAD(P)-linked oxidoreductase"/>
    <property type="match status" value="1"/>
</dbReference>
<keyword evidence="3" id="KW-0560">Oxidoreductase</keyword>
<name>A0A0C2IW38_9PEZI</name>
<gene>
    <name evidence="5" type="ORF">SPBR_07562</name>
</gene>
<protein>
    <recommendedName>
        <fullName evidence="4">NADP-dependent oxidoreductase domain-containing protein</fullName>
    </recommendedName>
</protein>
<dbReference type="RefSeq" id="XP_040617187.1">
    <property type="nucleotide sequence ID" value="XM_040765816.1"/>
</dbReference>